<dbReference type="OrthoDB" id="2595338at2"/>
<dbReference type="PRINTS" id="PR00598">
    <property type="entry name" value="HTHMARR"/>
</dbReference>
<dbReference type="InterPro" id="IPR052067">
    <property type="entry name" value="Metal_resp_HTH_trans_reg"/>
</dbReference>
<proteinExistence type="predicted"/>
<reference evidence="5 8" key="2">
    <citation type="journal article" date="2024" name="Int. J. Syst. Evol. Microbiol.">
        <title>Lacrimispora brassicae sp. nov. isolated from fermented cabbage, and proposal of Clostridium indicum Gundawar et al. 2019 and Clostridium methoxybenzovorans Mechichi et al. 1999 as heterotypic synonyms of Lacrimispora amygdalina (Parshina et al. 2003) Haas and Blanchard 2020 and Lacrimispora indolis (McClung and McCoy 1957) Haas and Blanchard 2020, respectively.</title>
        <authorList>
            <person name="Kobayashi H."/>
            <person name="Tanizawa Y."/>
            <person name="Sakamoto M."/>
            <person name="Ohkuma M."/>
            <person name="Tohno M."/>
        </authorList>
    </citation>
    <scope>NUCLEOTIDE SEQUENCE [LARGE SCALE GENOMIC DNA]</scope>
    <source>
        <strain evidence="5 8">DSM 12857</strain>
    </source>
</reference>
<dbReference type="SUPFAM" id="SSF46785">
    <property type="entry name" value="Winged helix' DNA-binding domain"/>
    <property type="match status" value="1"/>
</dbReference>
<evidence type="ECO:0000259" key="4">
    <source>
        <dbReference type="PROSITE" id="PS50995"/>
    </source>
</evidence>
<evidence type="ECO:0000313" key="6">
    <source>
        <dbReference type="EMBL" id="RFZ80676.1"/>
    </source>
</evidence>
<dbReference type="Pfam" id="PF12802">
    <property type="entry name" value="MarR_2"/>
    <property type="match status" value="1"/>
</dbReference>
<gene>
    <name evidence="6" type="ORF">DS742_02020</name>
    <name evidence="5" type="ORF">LAD12857_38890</name>
</gene>
<evidence type="ECO:0000313" key="5">
    <source>
        <dbReference type="EMBL" id="GLB31966.1"/>
    </source>
</evidence>
<dbReference type="AlphaFoldDB" id="A0A3E2NI40"/>
<keyword evidence="2" id="KW-0238">DNA-binding</keyword>
<dbReference type="GO" id="GO:0003677">
    <property type="term" value="F:DNA binding"/>
    <property type="evidence" value="ECO:0007669"/>
    <property type="project" value="UniProtKB-KW"/>
</dbReference>
<comment type="caution">
    <text evidence="6">The sequence shown here is derived from an EMBL/GenBank/DDBJ whole genome shotgun (WGS) entry which is preliminary data.</text>
</comment>
<dbReference type="EMBL" id="BRPJ01000082">
    <property type="protein sequence ID" value="GLB31966.1"/>
    <property type="molecule type" value="Genomic_DNA"/>
</dbReference>
<dbReference type="Gene3D" id="1.10.10.10">
    <property type="entry name" value="Winged helix-like DNA-binding domain superfamily/Winged helix DNA-binding domain"/>
    <property type="match status" value="1"/>
</dbReference>
<keyword evidence="8" id="KW-1185">Reference proteome</keyword>
<dbReference type="InterPro" id="IPR036388">
    <property type="entry name" value="WH-like_DNA-bd_sf"/>
</dbReference>
<organism evidence="6 7">
    <name type="scientific">Lacrimispora amygdalina</name>
    <dbReference type="NCBI Taxonomy" id="253257"/>
    <lineage>
        <taxon>Bacteria</taxon>
        <taxon>Bacillati</taxon>
        <taxon>Bacillota</taxon>
        <taxon>Clostridia</taxon>
        <taxon>Lachnospirales</taxon>
        <taxon>Lachnospiraceae</taxon>
        <taxon>Lacrimispora</taxon>
    </lineage>
</organism>
<keyword evidence="3" id="KW-0804">Transcription</keyword>
<dbReference type="PROSITE" id="PS50995">
    <property type="entry name" value="HTH_MARR_2"/>
    <property type="match status" value="1"/>
</dbReference>
<dbReference type="InterPro" id="IPR000835">
    <property type="entry name" value="HTH_MarR-typ"/>
</dbReference>
<evidence type="ECO:0000313" key="8">
    <source>
        <dbReference type="Proteomes" id="UP001419084"/>
    </source>
</evidence>
<evidence type="ECO:0000256" key="3">
    <source>
        <dbReference type="ARBA" id="ARBA00023163"/>
    </source>
</evidence>
<dbReference type="InterPro" id="IPR036390">
    <property type="entry name" value="WH_DNA-bd_sf"/>
</dbReference>
<protein>
    <submittedName>
        <fullName evidence="6">MarR family transcriptional regulator</fullName>
    </submittedName>
</protein>
<sequence>MELEWLGRYRKLVNSLIRFSNNYALTLNKELMGEEVKYSFVQIQVIEYLIENEDHVFNMSEIAKALGISSSSFTKLTKKLADKGLLQKYHVKGNKKDIIIQATPFGRNIYNEYTERYAKRIFQEMFEIGDNLKDSELNMFTQMIDSLYERVIWKDGEPIILVAID</sequence>
<accession>A0A3E2NI40</accession>
<evidence type="ECO:0000256" key="1">
    <source>
        <dbReference type="ARBA" id="ARBA00023015"/>
    </source>
</evidence>
<dbReference type="Proteomes" id="UP001419084">
    <property type="component" value="Unassembled WGS sequence"/>
</dbReference>
<feature type="domain" description="HTH marR-type" evidence="4">
    <location>
        <begin position="9"/>
        <end position="149"/>
    </location>
</feature>
<dbReference type="RefSeq" id="WP_117415372.1">
    <property type="nucleotide sequence ID" value="NZ_BRPJ01000082.1"/>
</dbReference>
<dbReference type="EMBL" id="QOHO01000007">
    <property type="protein sequence ID" value="RFZ80676.1"/>
    <property type="molecule type" value="Genomic_DNA"/>
</dbReference>
<dbReference type="GO" id="GO:0003700">
    <property type="term" value="F:DNA-binding transcription factor activity"/>
    <property type="evidence" value="ECO:0007669"/>
    <property type="project" value="InterPro"/>
</dbReference>
<keyword evidence="1" id="KW-0805">Transcription regulation</keyword>
<evidence type="ECO:0000313" key="7">
    <source>
        <dbReference type="Proteomes" id="UP000260680"/>
    </source>
</evidence>
<evidence type="ECO:0000256" key="2">
    <source>
        <dbReference type="ARBA" id="ARBA00023125"/>
    </source>
</evidence>
<reference evidence="6 7" key="1">
    <citation type="submission" date="2018-07" db="EMBL/GenBank/DDBJ databases">
        <title>New species, Clostridium PI-S10-A1B.</title>
        <authorList>
            <person name="Krishna G."/>
            <person name="Summeta K."/>
            <person name="Shikha S."/>
            <person name="Prabhu P.B."/>
            <person name="Suresh K."/>
        </authorList>
    </citation>
    <scope>NUCLEOTIDE SEQUENCE [LARGE SCALE GENOMIC DNA]</scope>
    <source>
        <strain evidence="6 7">PI-S10-A1B</strain>
    </source>
</reference>
<name>A0A3E2NI40_9FIRM</name>
<dbReference type="SMART" id="SM00347">
    <property type="entry name" value="HTH_MARR"/>
    <property type="match status" value="1"/>
</dbReference>
<dbReference type="PANTHER" id="PTHR35790">
    <property type="entry name" value="HTH-TYPE TRANSCRIPTIONAL REGULATOR PCHR"/>
    <property type="match status" value="1"/>
</dbReference>
<dbReference type="Proteomes" id="UP000260680">
    <property type="component" value="Unassembled WGS sequence"/>
</dbReference>
<dbReference type="PANTHER" id="PTHR35790:SF4">
    <property type="entry name" value="HTH-TYPE TRANSCRIPTIONAL REGULATOR PCHR"/>
    <property type="match status" value="1"/>
</dbReference>